<dbReference type="OrthoDB" id="1681166at2759"/>
<feature type="region of interest" description="Disordered" evidence="1">
    <location>
        <begin position="143"/>
        <end position="167"/>
    </location>
</feature>
<protein>
    <submittedName>
        <fullName evidence="2">Uncharacterized protein</fullName>
    </submittedName>
</protein>
<accession>A0A3M7CI36</accession>
<name>A0A3M7CI36_HORWE</name>
<evidence type="ECO:0000313" key="2">
    <source>
        <dbReference type="EMBL" id="RMY51762.1"/>
    </source>
</evidence>
<evidence type="ECO:0000256" key="1">
    <source>
        <dbReference type="SAM" id="MobiDB-lite"/>
    </source>
</evidence>
<evidence type="ECO:0000313" key="3">
    <source>
        <dbReference type="Proteomes" id="UP000269276"/>
    </source>
</evidence>
<dbReference type="EMBL" id="QWIP01000944">
    <property type="protein sequence ID" value="RMY51762.1"/>
    <property type="molecule type" value="Genomic_DNA"/>
</dbReference>
<feature type="region of interest" description="Disordered" evidence="1">
    <location>
        <begin position="201"/>
        <end position="249"/>
    </location>
</feature>
<dbReference type="AlphaFoldDB" id="A0A3M7CI36"/>
<feature type="compositionally biased region" description="Low complexity" evidence="1">
    <location>
        <begin position="46"/>
        <end position="63"/>
    </location>
</feature>
<feature type="region of interest" description="Disordered" evidence="1">
    <location>
        <begin position="1"/>
        <end position="110"/>
    </location>
</feature>
<sequence>MSSPSTRGDSPAPSSAIAAASGHSSQRQSSKPAVPQDDGRSDDEQTNAAATTAVTTTAATTTTNDDDSFRSAVASQLAPCSQADHHSPSYPEPTQASSLLPPPDFRPFFTLIEDPETGEHHHPAVHYIFSDDEPEFLTDATLMALEQQQQQQQQEQEQTPTPQASDVEERFILLDLAEDGKTVLSTTSLSPNWQALKATVGKAPSLGQSEEEGSASGNPMLTISGQEGVSPASLESGGKKGRRTTKAGGARIEDLVRGFEERLGGLDEVLLGEKDREGADFEKFPELGKEGD</sequence>
<reference evidence="2 3" key="1">
    <citation type="journal article" date="2018" name="BMC Genomics">
        <title>Genomic evidence for intraspecific hybridization in a clonal and extremely halotolerant yeast.</title>
        <authorList>
            <person name="Gostincar C."/>
            <person name="Stajich J.E."/>
            <person name="Zupancic J."/>
            <person name="Zalar P."/>
            <person name="Gunde-Cimerman N."/>
        </authorList>
    </citation>
    <scope>NUCLEOTIDE SEQUENCE [LARGE SCALE GENOMIC DNA]</scope>
    <source>
        <strain evidence="2 3">EXF-2682</strain>
    </source>
</reference>
<comment type="caution">
    <text evidence="2">The sequence shown here is derived from an EMBL/GenBank/DDBJ whole genome shotgun (WGS) entry which is preliminary data.</text>
</comment>
<dbReference type="Gene3D" id="2.60.270.60">
    <property type="match status" value="1"/>
</dbReference>
<proteinExistence type="predicted"/>
<organism evidence="2 3">
    <name type="scientific">Hortaea werneckii</name>
    <name type="common">Black yeast</name>
    <name type="synonym">Cladosporium werneckii</name>
    <dbReference type="NCBI Taxonomy" id="91943"/>
    <lineage>
        <taxon>Eukaryota</taxon>
        <taxon>Fungi</taxon>
        <taxon>Dikarya</taxon>
        <taxon>Ascomycota</taxon>
        <taxon>Pezizomycotina</taxon>
        <taxon>Dothideomycetes</taxon>
        <taxon>Dothideomycetidae</taxon>
        <taxon>Mycosphaerellales</taxon>
        <taxon>Teratosphaeriaceae</taxon>
        <taxon>Hortaea</taxon>
    </lineage>
</organism>
<feature type="compositionally biased region" description="Low complexity" evidence="1">
    <location>
        <begin position="10"/>
        <end position="25"/>
    </location>
</feature>
<feature type="compositionally biased region" description="Low complexity" evidence="1">
    <location>
        <begin position="146"/>
        <end position="158"/>
    </location>
</feature>
<dbReference type="Proteomes" id="UP000269276">
    <property type="component" value="Unassembled WGS sequence"/>
</dbReference>
<gene>
    <name evidence="2" type="ORF">D0863_14480</name>
</gene>
<feature type="compositionally biased region" description="Polar residues" evidence="1">
    <location>
        <begin position="215"/>
        <end position="227"/>
    </location>
</feature>
<dbReference type="VEuPathDB" id="FungiDB:BTJ68_12619"/>